<dbReference type="EMBL" id="UOFV01000204">
    <property type="protein sequence ID" value="VAX00202.1"/>
    <property type="molecule type" value="Genomic_DNA"/>
</dbReference>
<evidence type="ECO:0000256" key="1">
    <source>
        <dbReference type="ARBA" id="ARBA00010254"/>
    </source>
</evidence>
<dbReference type="FunFam" id="2.40.50.140:FF:000014">
    <property type="entry name" value="30S ribosomal protein S17"/>
    <property type="match status" value="1"/>
</dbReference>
<dbReference type="InterPro" id="IPR019979">
    <property type="entry name" value="Ribosomal_uS17_CS"/>
</dbReference>
<accession>A0A3B1A7Y1</accession>
<dbReference type="GO" id="GO:0019843">
    <property type="term" value="F:rRNA binding"/>
    <property type="evidence" value="ECO:0007669"/>
    <property type="project" value="UniProtKB-KW"/>
</dbReference>
<dbReference type="Pfam" id="PF00366">
    <property type="entry name" value="Ribosomal_S17"/>
    <property type="match status" value="1"/>
</dbReference>
<dbReference type="GO" id="GO:0022627">
    <property type="term" value="C:cytosolic small ribosomal subunit"/>
    <property type="evidence" value="ECO:0007669"/>
    <property type="project" value="TreeGrafter"/>
</dbReference>
<proteinExistence type="inferred from homology"/>
<keyword evidence="3" id="KW-0694">RNA-binding</keyword>
<reference evidence="6" key="1">
    <citation type="submission" date="2018-06" db="EMBL/GenBank/DDBJ databases">
        <authorList>
            <person name="Zhirakovskaya E."/>
        </authorList>
    </citation>
    <scope>NUCLEOTIDE SEQUENCE</scope>
</reference>
<protein>
    <submittedName>
        <fullName evidence="6">SSU ribosomal protein S17p (S11e)</fullName>
    </submittedName>
</protein>
<dbReference type="CDD" id="cd00364">
    <property type="entry name" value="Ribosomal_uS17"/>
    <property type="match status" value="1"/>
</dbReference>
<evidence type="ECO:0000256" key="2">
    <source>
        <dbReference type="ARBA" id="ARBA00022730"/>
    </source>
</evidence>
<dbReference type="GO" id="GO:0003735">
    <property type="term" value="F:structural constituent of ribosome"/>
    <property type="evidence" value="ECO:0007669"/>
    <property type="project" value="InterPro"/>
</dbReference>
<organism evidence="6">
    <name type="scientific">hydrothermal vent metagenome</name>
    <dbReference type="NCBI Taxonomy" id="652676"/>
    <lineage>
        <taxon>unclassified sequences</taxon>
        <taxon>metagenomes</taxon>
        <taxon>ecological metagenomes</taxon>
    </lineage>
</organism>
<evidence type="ECO:0000313" key="6">
    <source>
        <dbReference type="EMBL" id="VAX00202.1"/>
    </source>
</evidence>
<evidence type="ECO:0000256" key="3">
    <source>
        <dbReference type="ARBA" id="ARBA00022884"/>
    </source>
</evidence>
<evidence type="ECO:0000256" key="4">
    <source>
        <dbReference type="ARBA" id="ARBA00022980"/>
    </source>
</evidence>
<dbReference type="PANTHER" id="PTHR10744">
    <property type="entry name" value="40S RIBOSOMAL PROTEIN S11 FAMILY MEMBER"/>
    <property type="match status" value="1"/>
</dbReference>
<dbReference type="SUPFAM" id="SSF50249">
    <property type="entry name" value="Nucleic acid-binding proteins"/>
    <property type="match status" value="1"/>
</dbReference>
<evidence type="ECO:0000256" key="5">
    <source>
        <dbReference type="ARBA" id="ARBA00023274"/>
    </source>
</evidence>
<keyword evidence="4 6" id="KW-0689">Ribosomal protein</keyword>
<name>A0A3B1A7Y1_9ZZZZ</name>
<dbReference type="NCBIfam" id="NF004123">
    <property type="entry name" value="PRK05610.1"/>
    <property type="match status" value="1"/>
</dbReference>
<gene>
    <name evidence="6" type="ORF">MNBD_GAMMA19-778</name>
</gene>
<keyword evidence="2" id="KW-0699">rRNA-binding</keyword>
<dbReference type="PRINTS" id="PR00973">
    <property type="entry name" value="RIBOSOMALS17"/>
</dbReference>
<dbReference type="HAMAP" id="MF_01345_B">
    <property type="entry name" value="Ribosomal_uS17_B"/>
    <property type="match status" value="1"/>
</dbReference>
<sequence length="85" mass="9883">MSESKTIRTESGRVISNKMDRTITVLVERRVKHPLYGKYIRRSTKLHVHDEENACNEGDEVTISECRPISKTKSWKLVEIVKRAN</sequence>
<comment type="similarity">
    <text evidence="1">Belongs to the universal ribosomal protein uS17 family.</text>
</comment>
<dbReference type="Gene3D" id="2.40.50.140">
    <property type="entry name" value="Nucleic acid-binding proteins"/>
    <property type="match status" value="1"/>
</dbReference>
<dbReference type="AlphaFoldDB" id="A0A3B1A7Y1"/>
<keyword evidence="5" id="KW-0687">Ribonucleoprotein</keyword>
<dbReference type="GO" id="GO:0006412">
    <property type="term" value="P:translation"/>
    <property type="evidence" value="ECO:0007669"/>
    <property type="project" value="InterPro"/>
</dbReference>
<dbReference type="InterPro" id="IPR000266">
    <property type="entry name" value="Ribosomal_uS17"/>
</dbReference>
<dbReference type="PROSITE" id="PS00056">
    <property type="entry name" value="RIBOSOMAL_S17"/>
    <property type="match status" value="1"/>
</dbReference>
<dbReference type="PANTHER" id="PTHR10744:SF1">
    <property type="entry name" value="SMALL RIBOSOMAL SUBUNIT PROTEIN US17M"/>
    <property type="match status" value="1"/>
</dbReference>
<dbReference type="InterPro" id="IPR019984">
    <property type="entry name" value="Ribosomal_uS17_bact/chlr"/>
</dbReference>
<dbReference type="InterPro" id="IPR012340">
    <property type="entry name" value="NA-bd_OB-fold"/>
</dbReference>
<dbReference type="NCBIfam" id="TIGR03635">
    <property type="entry name" value="uS17_bact"/>
    <property type="match status" value="1"/>
</dbReference>